<dbReference type="Proteomes" id="UP000550707">
    <property type="component" value="Unassembled WGS sequence"/>
</dbReference>
<accession>A0A7J8JWV9</accession>
<keyword evidence="2" id="KW-1185">Reference proteome</keyword>
<protein>
    <submittedName>
        <fullName evidence="1">Uncharacterized protein</fullName>
    </submittedName>
</protein>
<dbReference type="AlphaFoldDB" id="A0A7J8JWV9"/>
<dbReference type="InParanoid" id="A0A7J8JWV9"/>
<dbReference type="EMBL" id="JACASF010000001">
    <property type="protein sequence ID" value="KAF6500805.1"/>
    <property type="molecule type" value="Genomic_DNA"/>
</dbReference>
<sequence>MTTSKLQLNYRTTIIHVVTQESQPHLDRKLGELKVSFITCAGTAANLRRGELQPLRRDHAIAGHCHSRPAPTSSSTRRWPSILPACLQMMTRRNLCKTAWRQSTLQTATQTSGCPSAIIR</sequence>
<evidence type="ECO:0000313" key="1">
    <source>
        <dbReference type="EMBL" id="KAF6500805.1"/>
    </source>
</evidence>
<name>A0A7J8JWV9_MOLMO</name>
<evidence type="ECO:0000313" key="2">
    <source>
        <dbReference type="Proteomes" id="UP000550707"/>
    </source>
</evidence>
<gene>
    <name evidence="1" type="ORF">HJG59_007852</name>
</gene>
<proteinExistence type="predicted"/>
<reference evidence="1 2" key="1">
    <citation type="journal article" date="2020" name="Nature">
        <title>Six reference-quality genomes reveal evolution of bat adaptations.</title>
        <authorList>
            <person name="Jebb D."/>
            <person name="Huang Z."/>
            <person name="Pippel M."/>
            <person name="Hughes G.M."/>
            <person name="Lavrichenko K."/>
            <person name="Devanna P."/>
            <person name="Winkler S."/>
            <person name="Jermiin L.S."/>
            <person name="Skirmuntt E.C."/>
            <person name="Katzourakis A."/>
            <person name="Burkitt-Gray L."/>
            <person name="Ray D.A."/>
            <person name="Sullivan K.A.M."/>
            <person name="Roscito J.G."/>
            <person name="Kirilenko B.M."/>
            <person name="Davalos L.M."/>
            <person name="Corthals A.P."/>
            <person name="Power M.L."/>
            <person name="Jones G."/>
            <person name="Ransome R.D."/>
            <person name="Dechmann D.K.N."/>
            <person name="Locatelli A.G."/>
            <person name="Puechmaille S.J."/>
            <person name="Fedrigo O."/>
            <person name="Jarvis E.D."/>
            <person name="Hiller M."/>
            <person name="Vernes S.C."/>
            <person name="Myers E.W."/>
            <person name="Teeling E.C."/>
        </authorList>
    </citation>
    <scope>NUCLEOTIDE SEQUENCE [LARGE SCALE GENOMIC DNA]</scope>
    <source>
        <strain evidence="1">MMolMol1</strain>
        <tissue evidence="1">Muscle</tissue>
    </source>
</reference>
<organism evidence="1 2">
    <name type="scientific">Molossus molossus</name>
    <name type="common">Pallas' mastiff bat</name>
    <name type="synonym">Vespertilio molossus</name>
    <dbReference type="NCBI Taxonomy" id="27622"/>
    <lineage>
        <taxon>Eukaryota</taxon>
        <taxon>Metazoa</taxon>
        <taxon>Chordata</taxon>
        <taxon>Craniata</taxon>
        <taxon>Vertebrata</taxon>
        <taxon>Euteleostomi</taxon>
        <taxon>Mammalia</taxon>
        <taxon>Eutheria</taxon>
        <taxon>Laurasiatheria</taxon>
        <taxon>Chiroptera</taxon>
        <taxon>Yangochiroptera</taxon>
        <taxon>Molossidae</taxon>
        <taxon>Molossus</taxon>
    </lineage>
</organism>
<comment type="caution">
    <text evidence="1">The sequence shown here is derived from an EMBL/GenBank/DDBJ whole genome shotgun (WGS) entry which is preliminary data.</text>
</comment>